<keyword evidence="2" id="KW-1185">Reference proteome</keyword>
<protein>
    <recommendedName>
        <fullName evidence="3">YbjN domain-containing protein</fullName>
    </recommendedName>
</protein>
<sequence>MMDLHTETYIQTIDPLESVEQAVIAEQYAYERDDTELHMAVPGEWRDHQVWFAWRPELDVMHVCASLELKTPQARFREVCELVTRLNERLWLGHFDVWAEDGSVVFRHALSLAGGETVSPAQAAALIVAAREAGERLYPAFHYLVWGGKSVEEAVAAAMFDTAGEA</sequence>
<name>A0A3T0E6G3_9PROT</name>
<dbReference type="AlphaFoldDB" id="A0A3T0E6G3"/>
<evidence type="ECO:0008006" key="3">
    <source>
        <dbReference type="Google" id="ProtNLM"/>
    </source>
</evidence>
<dbReference type="CDD" id="cd17033">
    <property type="entry name" value="DR1245-like"/>
    <property type="match status" value="1"/>
</dbReference>
<organism evidence="1 2">
    <name type="scientific">Glycocaulis alkaliphilus</name>
    <dbReference type="NCBI Taxonomy" id="1434191"/>
    <lineage>
        <taxon>Bacteria</taxon>
        <taxon>Pseudomonadati</taxon>
        <taxon>Pseudomonadota</taxon>
        <taxon>Alphaproteobacteria</taxon>
        <taxon>Maricaulales</taxon>
        <taxon>Maricaulaceae</taxon>
        <taxon>Glycocaulis</taxon>
    </lineage>
</organism>
<dbReference type="Proteomes" id="UP000286954">
    <property type="component" value="Chromosome"/>
</dbReference>
<dbReference type="KEGG" id="gak:X907_0437"/>
<evidence type="ECO:0000313" key="1">
    <source>
        <dbReference type="EMBL" id="AZU02985.1"/>
    </source>
</evidence>
<evidence type="ECO:0000313" key="2">
    <source>
        <dbReference type="Proteomes" id="UP000286954"/>
    </source>
</evidence>
<gene>
    <name evidence="1" type="ORF">X907_0437</name>
</gene>
<dbReference type="EMBL" id="CP018911">
    <property type="protein sequence ID" value="AZU02985.1"/>
    <property type="molecule type" value="Genomic_DNA"/>
</dbReference>
<dbReference type="Pfam" id="PF10722">
    <property type="entry name" value="YbjN"/>
    <property type="match status" value="1"/>
</dbReference>
<accession>A0A3T0E6G3</accession>
<dbReference type="InterPro" id="IPR019660">
    <property type="entry name" value="Put_sensory_transdc_reg_YbjN"/>
</dbReference>
<dbReference type="RefSeq" id="WP_233352486.1">
    <property type="nucleotide sequence ID" value="NZ_BMFB01000002.1"/>
</dbReference>
<proteinExistence type="predicted"/>
<reference evidence="1 2" key="1">
    <citation type="submission" date="2016-12" db="EMBL/GenBank/DDBJ databases">
        <title>The genome of dimorphic prosthecate Glycocaulis alkaliphilus 6b-8t, isolated from crude oil dictates its adaptability in petroleum environments.</title>
        <authorList>
            <person name="Wu X.-L."/>
            <person name="Geng S."/>
        </authorList>
    </citation>
    <scope>NUCLEOTIDE SEQUENCE [LARGE SCALE GENOMIC DNA]</scope>
    <source>
        <strain evidence="1 2">6B-8</strain>
    </source>
</reference>